<keyword evidence="2" id="KW-1185">Reference proteome</keyword>
<dbReference type="EMBL" id="CP101988">
    <property type="protein sequence ID" value="UUI76291.1"/>
    <property type="molecule type" value="Genomic_DNA"/>
</dbReference>
<proteinExistence type="predicted"/>
<evidence type="ECO:0000313" key="2">
    <source>
        <dbReference type="Proteomes" id="UP001316189"/>
    </source>
</evidence>
<accession>A0ABY5L0I9</accession>
<reference evidence="1 2" key="1">
    <citation type="submission" date="2022-07" db="EMBL/GenBank/DDBJ databases">
        <title>Novel species in genus cellulomonas.</title>
        <authorList>
            <person name="Ye L."/>
        </authorList>
    </citation>
    <scope>NUCLEOTIDE SEQUENCE [LARGE SCALE GENOMIC DNA]</scope>
    <source>
        <strain evidence="2">zg-Y338</strain>
    </source>
</reference>
<sequence length="338" mass="34123">MTAVTGSGPWPGDDVLEAQTVVVGDLAETPAGVTGMPFAVRLPQRGPWGGPTGSAAVLLADLPTELGPHGWKLADRPGGDLARAQALRREDLDALAVAAHGYAGPLVVPVTGPLTLAARLYLARGDRVLADRGALDELAWSLAAGVAEHLADVRRLVPGAEPVVLLHEPLLAQAVAGVLPSFSGYSALRAVPAPVATELLGVVVRGARPGAGQVVVHGGAAWTTLRPIVGSGADGVALALAALDERAWEAVAGAVEDGASLWGELPPLTSSQCAGPDLRAQADALTVPWRRVGLPAAGLGRVTLLPPPPDASATPDHARAALAAAVRAAELVAERAEG</sequence>
<evidence type="ECO:0008006" key="3">
    <source>
        <dbReference type="Google" id="ProtNLM"/>
    </source>
</evidence>
<name>A0ABY5L0I9_9CELL</name>
<gene>
    <name evidence="1" type="ORF">NP064_05175</name>
</gene>
<dbReference type="SUPFAM" id="SSF51726">
    <property type="entry name" value="UROD/MetE-like"/>
    <property type="match status" value="1"/>
</dbReference>
<dbReference type="Proteomes" id="UP001316189">
    <property type="component" value="Chromosome"/>
</dbReference>
<evidence type="ECO:0000313" key="1">
    <source>
        <dbReference type="EMBL" id="UUI76291.1"/>
    </source>
</evidence>
<organism evidence="1 2">
    <name type="scientific">Cellulomonas chengniuliangii</name>
    <dbReference type="NCBI Taxonomy" id="2968084"/>
    <lineage>
        <taxon>Bacteria</taxon>
        <taxon>Bacillati</taxon>
        <taxon>Actinomycetota</taxon>
        <taxon>Actinomycetes</taxon>
        <taxon>Micrococcales</taxon>
        <taxon>Cellulomonadaceae</taxon>
        <taxon>Cellulomonas</taxon>
    </lineage>
</organism>
<protein>
    <recommendedName>
        <fullName evidence="3">Methionine synthase</fullName>
    </recommendedName>
</protein>
<dbReference type="InterPro" id="IPR038071">
    <property type="entry name" value="UROD/MetE-like_sf"/>
</dbReference>